<feature type="signal peptide" evidence="1">
    <location>
        <begin position="1"/>
        <end position="18"/>
    </location>
</feature>
<evidence type="ECO:0000313" key="3">
    <source>
        <dbReference type="Proteomes" id="UP001590951"/>
    </source>
</evidence>
<evidence type="ECO:0000313" key="2">
    <source>
        <dbReference type="EMBL" id="KAL2053608.1"/>
    </source>
</evidence>
<comment type="caution">
    <text evidence="2">The sequence shown here is derived from an EMBL/GenBank/DDBJ whole genome shotgun (WGS) entry which is preliminary data.</text>
</comment>
<gene>
    <name evidence="2" type="ORF">ABVK25_006261</name>
</gene>
<accession>A0ABR4B6W9</accession>
<protein>
    <submittedName>
        <fullName evidence="2">Uncharacterized protein</fullName>
    </submittedName>
</protein>
<evidence type="ECO:0000256" key="1">
    <source>
        <dbReference type="SAM" id="SignalP"/>
    </source>
</evidence>
<dbReference type="EMBL" id="JBHFEH010000020">
    <property type="protein sequence ID" value="KAL2053608.1"/>
    <property type="molecule type" value="Genomic_DNA"/>
</dbReference>
<keyword evidence="1" id="KW-0732">Signal</keyword>
<organism evidence="2 3">
    <name type="scientific">Lepraria finkii</name>
    <dbReference type="NCBI Taxonomy" id="1340010"/>
    <lineage>
        <taxon>Eukaryota</taxon>
        <taxon>Fungi</taxon>
        <taxon>Dikarya</taxon>
        <taxon>Ascomycota</taxon>
        <taxon>Pezizomycotina</taxon>
        <taxon>Lecanoromycetes</taxon>
        <taxon>OSLEUM clade</taxon>
        <taxon>Lecanoromycetidae</taxon>
        <taxon>Lecanorales</taxon>
        <taxon>Lecanorineae</taxon>
        <taxon>Stereocaulaceae</taxon>
        <taxon>Lepraria</taxon>
    </lineage>
</organism>
<sequence length="208" mass="22334">MVHNILATALALPLLVASLPSIVSRSSLPPCSNVDRPCSCPAGATFRNITTYATIGATANDIGDLTNNFFETTWFNLTLLSTTGIYNEYGATRTFSIGDSATLTEELIESETYHDGSFIQRYRQNPDPPEVEKPGGGGTFDGYWETFSVQQTSVSDESTVIYAAYRCDIGDPFDTAGFHQGVINDAISVLTSEGLLTGTNVAPYSTNS</sequence>
<name>A0ABR4B6W9_9LECA</name>
<keyword evidence="3" id="KW-1185">Reference proteome</keyword>
<reference evidence="2 3" key="1">
    <citation type="submission" date="2024-09" db="EMBL/GenBank/DDBJ databases">
        <title>Rethinking Asexuality: The Enigmatic Case of Functional Sexual Genes in Lepraria (Stereocaulaceae).</title>
        <authorList>
            <person name="Doellman M."/>
            <person name="Sun Y."/>
            <person name="Barcenas-Pena A."/>
            <person name="Lumbsch H.T."/>
            <person name="Grewe F."/>
        </authorList>
    </citation>
    <scope>NUCLEOTIDE SEQUENCE [LARGE SCALE GENOMIC DNA]</scope>
    <source>
        <strain evidence="2 3">Grewe 0041</strain>
    </source>
</reference>
<dbReference type="Proteomes" id="UP001590951">
    <property type="component" value="Unassembled WGS sequence"/>
</dbReference>
<proteinExistence type="predicted"/>
<feature type="chain" id="PRO_5045516905" evidence="1">
    <location>
        <begin position="19"/>
        <end position="208"/>
    </location>
</feature>